<keyword evidence="1" id="KW-0732">Signal</keyword>
<evidence type="ECO:0000313" key="3">
    <source>
        <dbReference type="Proteomes" id="UP001153954"/>
    </source>
</evidence>
<keyword evidence="3" id="KW-1185">Reference proteome</keyword>
<reference evidence="2" key="1">
    <citation type="submission" date="2022-03" db="EMBL/GenBank/DDBJ databases">
        <authorList>
            <person name="Tunstrom K."/>
        </authorList>
    </citation>
    <scope>NUCLEOTIDE SEQUENCE</scope>
</reference>
<accession>A0AAU9TE61</accession>
<dbReference type="AlphaFoldDB" id="A0AAU9TE61"/>
<organism evidence="2 3">
    <name type="scientific">Euphydryas editha</name>
    <name type="common">Edith's checkerspot</name>
    <dbReference type="NCBI Taxonomy" id="104508"/>
    <lineage>
        <taxon>Eukaryota</taxon>
        <taxon>Metazoa</taxon>
        <taxon>Ecdysozoa</taxon>
        <taxon>Arthropoda</taxon>
        <taxon>Hexapoda</taxon>
        <taxon>Insecta</taxon>
        <taxon>Pterygota</taxon>
        <taxon>Neoptera</taxon>
        <taxon>Endopterygota</taxon>
        <taxon>Lepidoptera</taxon>
        <taxon>Glossata</taxon>
        <taxon>Ditrysia</taxon>
        <taxon>Papilionoidea</taxon>
        <taxon>Nymphalidae</taxon>
        <taxon>Nymphalinae</taxon>
        <taxon>Euphydryas</taxon>
    </lineage>
</organism>
<evidence type="ECO:0000256" key="1">
    <source>
        <dbReference type="SAM" id="SignalP"/>
    </source>
</evidence>
<evidence type="ECO:0000313" key="2">
    <source>
        <dbReference type="EMBL" id="CAH2083842.1"/>
    </source>
</evidence>
<gene>
    <name evidence="2" type="ORF">EEDITHA_LOCUS469</name>
</gene>
<comment type="caution">
    <text evidence="2">The sequence shown here is derived from an EMBL/GenBank/DDBJ whole genome shotgun (WGS) entry which is preliminary data.</text>
</comment>
<dbReference type="Proteomes" id="UP001153954">
    <property type="component" value="Unassembled WGS sequence"/>
</dbReference>
<dbReference type="EMBL" id="CAKOGL010000002">
    <property type="protein sequence ID" value="CAH2083842.1"/>
    <property type="molecule type" value="Genomic_DNA"/>
</dbReference>
<feature type="signal peptide" evidence="1">
    <location>
        <begin position="1"/>
        <end position="15"/>
    </location>
</feature>
<name>A0AAU9TE61_EUPED</name>
<feature type="chain" id="PRO_5043403986" evidence="1">
    <location>
        <begin position="16"/>
        <end position="196"/>
    </location>
</feature>
<protein>
    <submittedName>
        <fullName evidence="2">Uncharacterized protein</fullName>
    </submittedName>
</protein>
<proteinExistence type="predicted"/>
<sequence>MYWLILLFFLQLTFGDSIAQSAHNQLVPVAEACGCFDVPVLPTNPKQTTGREYQTVRNMNMPIDSIAMQKQYSNMPMSGQRITRMPRSRKLVPNHVANANGLSTYNVPKTKYVKISRRNLAQINELNNLKYRLAELAKLTRLTAELLSNLPVANTRRTKNIYNGYKLPVKELPMTGTPVYRNYNVYGSHNDYITLL</sequence>